<organism evidence="2 3">
    <name type="scientific">Noviherbaspirillum galbum</name>
    <dbReference type="NCBI Taxonomy" id="2709383"/>
    <lineage>
        <taxon>Bacteria</taxon>
        <taxon>Pseudomonadati</taxon>
        <taxon>Pseudomonadota</taxon>
        <taxon>Betaproteobacteria</taxon>
        <taxon>Burkholderiales</taxon>
        <taxon>Oxalobacteraceae</taxon>
        <taxon>Noviherbaspirillum</taxon>
    </lineage>
</organism>
<sequence length="402" mass="41968">MADVVSAQKSGKVVIKNIGLLLSGDIDQPILDADTIVVQDGLISAVGKAADCDTEGADTVIDVRRTCVAPGLIDSHVHPVFGDWTPRQSQLGWIDSTMNGGVTTMISAGEVHLPGRPKDIVGLKALAITAQRAFDNFRPGGVKVLAGAPVIEKGMTEQDFKDLSEAGVKLLGEVGLGSVKAGEEAQRMVAWARKYGIQSTIHTGGPSIPGSGLIDKDVVLEADADVIGHINGGHTSLPEAHVCELCEKSSRAIEIVHNGNERVAIAAAQTAMQLKCPHRVILGTDGPAGSGVQPLGILRMIALLSSLGRLPAELVFCFATGNTARIRGLNCGLIEVGRAADFVFMDKAQHSPGRDLLDSVQLGDIPGVGMVMIDGIVRCGRSRNTPPATEIPVVVASTHAVH</sequence>
<evidence type="ECO:0000313" key="2">
    <source>
        <dbReference type="EMBL" id="NEX63668.1"/>
    </source>
</evidence>
<feature type="domain" description="Amidohydrolase-related" evidence="1">
    <location>
        <begin position="68"/>
        <end position="375"/>
    </location>
</feature>
<name>A0A6B3ST50_9BURK</name>
<accession>A0A6B3ST50</accession>
<dbReference type="InterPro" id="IPR006680">
    <property type="entry name" value="Amidohydro-rel"/>
</dbReference>
<dbReference type="PANTHER" id="PTHR43135">
    <property type="entry name" value="ALPHA-D-RIBOSE 1-METHYLPHOSPHONATE 5-TRIPHOSPHATE DIPHOSPHATASE"/>
    <property type="match status" value="1"/>
</dbReference>
<reference evidence="2 3" key="1">
    <citation type="submission" date="2020-02" db="EMBL/GenBank/DDBJ databases">
        <authorList>
            <person name="Kim M.K."/>
        </authorList>
    </citation>
    <scope>NUCLEOTIDE SEQUENCE [LARGE SCALE GENOMIC DNA]</scope>
    <source>
        <strain evidence="2 3">17J57-3</strain>
    </source>
</reference>
<dbReference type="InterPro" id="IPR011059">
    <property type="entry name" value="Metal-dep_hydrolase_composite"/>
</dbReference>
<comment type="caution">
    <text evidence="2">The sequence shown here is derived from an EMBL/GenBank/DDBJ whole genome shotgun (WGS) entry which is preliminary data.</text>
</comment>
<dbReference type="Gene3D" id="2.30.40.10">
    <property type="entry name" value="Urease, subunit C, domain 1"/>
    <property type="match status" value="1"/>
</dbReference>
<dbReference type="Pfam" id="PF01979">
    <property type="entry name" value="Amidohydro_1"/>
    <property type="match status" value="1"/>
</dbReference>
<dbReference type="AlphaFoldDB" id="A0A6B3ST50"/>
<evidence type="ECO:0000259" key="1">
    <source>
        <dbReference type="Pfam" id="PF01979"/>
    </source>
</evidence>
<dbReference type="InterPro" id="IPR032466">
    <property type="entry name" value="Metal_Hydrolase"/>
</dbReference>
<dbReference type="InterPro" id="IPR051781">
    <property type="entry name" value="Metallo-dep_Hydrolase"/>
</dbReference>
<dbReference type="GO" id="GO:0016810">
    <property type="term" value="F:hydrolase activity, acting on carbon-nitrogen (but not peptide) bonds"/>
    <property type="evidence" value="ECO:0007669"/>
    <property type="project" value="InterPro"/>
</dbReference>
<dbReference type="RefSeq" id="WP_163967607.1">
    <property type="nucleotide sequence ID" value="NZ_JAAIVB010000074.1"/>
</dbReference>
<dbReference type="SUPFAM" id="SSF51556">
    <property type="entry name" value="Metallo-dependent hydrolases"/>
    <property type="match status" value="1"/>
</dbReference>
<dbReference type="CDD" id="cd01292">
    <property type="entry name" value="metallo-dependent_hydrolases"/>
    <property type="match status" value="1"/>
</dbReference>
<dbReference type="PANTHER" id="PTHR43135:SF3">
    <property type="entry name" value="ALPHA-D-RIBOSE 1-METHYLPHOSPHONATE 5-TRIPHOSPHATE DIPHOSPHATASE"/>
    <property type="match status" value="1"/>
</dbReference>
<dbReference type="Proteomes" id="UP000482155">
    <property type="component" value="Unassembled WGS sequence"/>
</dbReference>
<dbReference type="Gene3D" id="3.20.20.140">
    <property type="entry name" value="Metal-dependent hydrolases"/>
    <property type="match status" value="1"/>
</dbReference>
<keyword evidence="2" id="KW-0378">Hydrolase</keyword>
<proteinExistence type="predicted"/>
<gene>
    <name evidence="2" type="ORF">G3574_21535</name>
</gene>
<dbReference type="SUPFAM" id="SSF51338">
    <property type="entry name" value="Composite domain of metallo-dependent hydrolases"/>
    <property type="match status" value="1"/>
</dbReference>
<keyword evidence="3" id="KW-1185">Reference proteome</keyword>
<evidence type="ECO:0000313" key="3">
    <source>
        <dbReference type="Proteomes" id="UP000482155"/>
    </source>
</evidence>
<protein>
    <submittedName>
        <fullName evidence="2">Amidohydrolase family protein</fullName>
    </submittedName>
</protein>
<dbReference type="EMBL" id="JAAIVB010000074">
    <property type="protein sequence ID" value="NEX63668.1"/>
    <property type="molecule type" value="Genomic_DNA"/>
</dbReference>